<dbReference type="EMBL" id="BAAARW010000006">
    <property type="protein sequence ID" value="GAA2410951.1"/>
    <property type="molecule type" value="Genomic_DNA"/>
</dbReference>
<evidence type="ECO:0000256" key="3">
    <source>
        <dbReference type="ARBA" id="ARBA00022989"/>
    </source>
</evidence>
<keyword evidence="2 5" id="KW-0812">Transmembrane</keyword>
<dbReference type="PANTHER" id="PTHR43229:SF2">
    <property type="entry name" value="NODULATION PROTEIN J"/>
    <property type="match status" value="1"/>
</dbReference>
<evidence type="ECO:0000256" key="2">
    <source>
        <dbReference type="ARBA" id="ARBA00022692"/>
    </source>
</evidence>
<comment type="subcellular location">
    <subcellularLocation>
        <location evidence="1">Membrane</location>
        <topology evidence="1">Multi-pass membrane protein</topology>
    </subcellularLocation>
</comment>
<evidence type="ECO:0000259" key="6">
    <source>
        <dbReference type="Pfam" id="PF01061"/>
    </source>
</evidence>
<keyword evidence="8" id="KW-1185">Reference proteome</keyword>
<feature type="transmembrane region" description="Helical" evidence="5">
    <location>
        <begin position="219"/>
        <end position="236"/>
    </location>
</feature>
<evidence type="ECO:0000256" key="5">
    <source>
        <dbReference type="SAM" id="Phobius"/>
    </source>
</evidence>
<comment type="caution">
    <text evidence="7">The sequence shown here is derived from an EMBL/GenBank/DDBJ whole genome shotgun (WGS) entry which is preliminary data.</text>
</comment>
<dbReference type="RefSeq" id="WP_344588390.1">
    <property type="nucleotide sequence ID" value="NZ_BAAARW010000006.1"/>
</dbReference>
<feature type="domain" description="ABC-2 type transporter transmembrane" evidence="6">
    <location>
        <begin position="11"/>
        <end position="183"/>
    </location>
</feature>
<feature type="transmembrane region" description="Helical" evidence="5">
    <location>
        <begin position="20"/>
        <end position="39"/>
    </location>
</feature>
<feature type="transmembrane region" description="Helical" evidence="5">
    <location>
        <begin position="91"/>
        <end position="122"/>
    </location>
</feature>
<organism evidence="7 8">
    <name type="scientific">Actinomadura vinacea</name>
    <dbReference type="NCBI Taxonomy" id="115336"/>
    <lineage>
        <taxon>Bacteria</taxon>
        <taxon>Bacillati</taxon>
        <taxon>Actinomycetota</taxon>
        <taxon>Actinomycetes</taxon>
        <taxon>Streptosporangiales</taxon>
        <taxon>Thermomonosporaceae</taxon>
        <taxon>Actinomadura</taxon>
    </lineage>
</organism>
<dbReference type="Pfam" id="PF01061">
    <property type="entry name" value="ABC2_membrane"/>
    <property type="match status" value="1"/>
</dbReference>
<feature type="transmembrane region" description="Helical" evidence="5">
    <location>
        <begin position="129"/>
        <end position="157"/>
    </location>
</feature>
<dbReference type="Proteomes" id="UP001501231">
    <property type="component" value="Unassembled WGS sequence"/>
</dbReference>
<dbReference type="PANTHER" id="PTHR43229">
    <property type="entry name" value="NODULATION PROTEIN J"/>
    <property type="match status" value="1"/>
</dbReference>
<dbReference type="InterPro" id="IPR051784">
    <property type="entry name" value="Nod_factor_ABC_transporter"/>
</dbReference>
<keyword evidence="4 5" id="KW-0472">Membrane</keyword>
<evidence type="ECO:0000256" key="1">
    <source>
        <dbReference type="ARBA" id="ARBA00004141"/>
    </source>
</evidence>
<protein>
    <recommendedName>
        <fullName evidence="6">ABC-2 type transporter transmembrane domain-containing protein</fullName>
    </recommendedName>
</protein>
<gene>
    <name evidence="7" type="ORF">GCM10010191_19960</name>
</gene>
<evidence type="ECO:0000313" key="8">
    <source>
        <dbReference type="Proteomes" id="UP001501231"/>
    </source>
</evidence>
<evidence type="ECO:0000313" key="7">
    <source>
        <dbReference type="EMBL" id="GAA2410951.1"/>
    </source>
</evidence>
<proteinExistence type="predicted"/>
<sequence length="252" mass="26923">MKSIGIWTVLTVKQLLRSRFYLILALLQPLFFLTVAALMSGTRGERLGATLAGTTIMGMWSTTLFGAGRALHRERVYGTLELLLISPRSLLRPVLGVCLGSSALAVASAGSGLVAVTVLFGFRTSWARLALFVPTLLVGVLGLAALGTLLCASFILMRQATVLSNTLEYPVWFACALLIPSDVRPAPVALAGEFLAPTHVSTLMNAAVVHGDLDRFACAKLAVLCPLYLVAAVLLFDRVTKIVRRRGELTLG</sequence>
<evidence type="ECO:0000256" key="4">
    <source>
        <dbReference type="ARBA" id="ARBA00023136"/>
    </source>
</evidence>
<accession>A0ABN3IS44</accession>
<name>A0ABN3IS44_9ACTN</name>
<keyword evidence="3 5" id="KW-1133">Transmembrane helix</keyword>
<dbReference type="InterPro" id="IPR013525">
    <property type="entry name" value="ABC2_TM"/>
</dbReference>
<reference evidence="7 8" key="1">
    <citation type="journal article" date="2019" name="Int. J. Syst. Evol. Microbiol.">
        <title>The Global Catalogue of Microorganisms (GCM) 10K type strain sequencing project: providing services to taxonomists for standard genome sequencing and annotation.</title>
        <authorList>
            <consortium name="The Broad Institute Genomics Platform"/>
            <consortium name="The Broad Institute Genome Sequencing Center for Infectious Disease"/>
            <person name="Wu L."/>
            <person name="Ma J."/>
        </authorList>
    </citation>
    <scope>NUCLEOTIDE SEQUENCE [LARGE SCALE GENOMIC DNA]</scope>
    <source>
        <strain evidence="7 8">JCM 3325</strain>
    </source>
</reference>